<dbReference type="KEGG" id="bban:J4G43_030155"/>
<name>A0A939M8X4_9BRAD</name>
<evidence type="ECO:0000313" key="1">
    <source>
        <dbReference type="EMBL" id="MBO1865381.1"/>
    </source>
</evidence>
<dbReference type="Proteomes" id="UP000664702">
    <property type="component" value="Chromosome"/>
</dbReference>
<gene>
    <name evidence="2" type="ORF">J4G43_030155</name>
    <name evidence="1" type="ORF">J4G43_32130</name>
</gene>
<accession>A0A939M8X4</accession>
<evidence type="ECO:0000313" key="3">
    <source>
        <dbReference type="Proteomes" id="UP000664702"/>
    </source>
</evidence>
<sequence length="246" mass="26246">MVDLSALRAANANRFAHAKLTRAPEFKPVAERLVGAVAKSRYEAVAARTGVPWYVIAVIHQRECSQSWRGSLAQGDPWDRKSVHVPAGRGPFASWEDCAVDALVNCAPYAARNKDWSVGGTLTLLEQYNGLGYASRGRPSPYLWSGTDQYVSGKYVRDGVYDPNAVDKQLGCVGLILAMMQLDASIKFGAPVANDNSASKTVAKSGQPVIPPHPDAAPATPSITRPAAGSIGAWIAQLLKAFKKAA</sequence>
<dbReference type="EMBL" id="CP086136">
    <property type="protein sequence ID" value="UEM09003.1"/>
    <property type="molecule type" value="Genomic_DNA"/>
</dbReference>
<protein>
    <submittedName>
        <fullName evidence="1">Uncharacterized protein</fullName>
    </submittedName>
</protein>
<dbReference type="AlphaFoldDB" id="A0A939M8X4"/>
<organism evidence="1">
    <name type="scientific">Bradyrhizobium barranii subsp. barranii</name>
    <dbReference type="NCBI Taxonomy" id="2823807"/>
    <lineage>
        <taxon>Bacteria</taxon>
        <taxon>Pseudomonadati</taxon>
        <taxon>Pseudomonadota</taxon>
        <taxon>Alphaproteobacteria</taxon>
        <taxon>Hyphomicrobiales</taxon>
        <taxon>Nitrobacteraceae</taxon>
        <taxon>Bradyrhizobium</taxon>
        <taxon>Bradyrhizobium barranii</taxon>
    </lineage>
</organism>
<reference evidence="2 3" key="2">
    <citation type="journal article" date="2022" name="Int. J. Syst. Evol. Microbiol.">
        <title>Strains of Bradyrhizobium barranii sp. nov. associated with legumes native to Canada are symbionts of soybeans and belong to different subspecies (subsp. barranii subsp. nov. and subsp. apii subsp. nov.) and symbiovars (sv. glycinearum and sv. septentrionale).</title>
        <authorList>
            <person name="Bromfield E.S.P."/>
            <person name="Cloutier S."/>
            <person name="Wasai-Hara S."/>
            <person name="Minamisawa K."/>
        </authorList>
    </citation>
    <scope>NUCLEOTIDE SEQUENCE [LARGE SCALE GENOMIC DNA]</scope>
    <source>
        <strain evidence="2 3">144S4</strain>
    </source>
</reference>
<dbReference type="EMBL" id="JAGEMI010000001">
    <property type="protein sequence ID" value="MBO1865381.1"/>
    <property type="molecule type" value="Genomic_DNA"/>
</dbReference>
<evidence type="ECO:0000313" key="2">
    <source>
        <dbReference type="EMBL" id="UEM09003.1"/>
    </source>
</evidence>
<reference evidence="1" key="1">
    <citation type="submission" date="2021-03" db="EMBL/GenBank/DDBJ databases">
        <title>Whole Genome Sequence of Bradyrhizobium sp. Strain 144S4.</title>
        <authorList>
            <person name="Bromfield E.S.P."/>
            <person name="Cloutier S."/>
        </authorList>
    </citation>
    <scope>NUCLEOTIDE SEQUENCE [LARGE SCALE GENOMIC DNA]</scope>
    <source>
        <strain evidence="1">144S4</strain>
    </source>
</reference>
<proteinExistence type="predicted"/>
<dbReference type="RefSeq" id="WP_208087186.1">
    <property type="nucleotide sequence ID" value="NZ_CP086136.1"/>
</dbReference>